<dbReference type="OrthoDB" id="407146at2759"/>
<dbReference type="EMBL" id="KV427730">
    <property type="protein sequence ID" value="KZS99701.1"/>
    <property type="molecule type" value="Genomic_DNA"/>
</dbReference>
<dbReference type="Proteomes" id="UP000076871">
    <property type="component" value="Unassembled WGS sequence"/>
</dbReference>
<evidence type="ECO:0000313" key="2">
    <source>
        <dbReference type="Proteomes" id="UP000076871"/>
    </source>
</evidence>
<dbReference type="GeneID" id="63830652"/>
<dbReference type="InParanoid" id="A0A165AUS0"/>
<keyword evidence="2" id="KW-1185">Reference proteome</keyword>
<sequence>MHLHVRPPVVPQPADPTLAVATPPADSYDFIMHVDGEIFPAVSESEGSPPVRGFGKGYEESPEELFTLVDRASTRSALLDVYDFHRSKWRPPRMPASVSQHLGGKRMTVIFLYVLPTGEPLSTEEAMEALRRIVSWVCSQEEEA</sequence>
<gene>
    <name evidence="1" type="ORF">LAESUDRAFT_765264</name>
</gene>
<reference evidence="1 2" key="1">
    <citation type="journal article" date="2016" name="Mol. Biol. Evol.">
        <title>Comparative Genomics of Early-Diverging Mushroom-Forming Fungi Provides Insights into the Origins of Lignocellulose Decay Capabilities.</title>
        <authorList>
            <person name="Nagy L.G."/>
            <person name="Riley R."/>
            <person name="Tritt A."/>
            <person name="Adam C."/>
            <person name="Daum C."/>
            <person name="Floudas D."/>
            <person name="Sun H."/>
            <person name="Yadav J.S."/>
            <person name="Pangilinan J."/>
            <person name="Larsson K.H."/>
            <person name="Matsuura K."/>
            <person name="Barry K."/>
            <person name="Labutti K."/>
            <person name="Kuo R."/>
            <person name="Ohm R.A."/>
            <person name="Bhattacharya S.S."/>
            <person name="Shirouzu T."/>
            <person name="Yoshinaga Y."/>
            <person name="Martin F.M."/>
            <person name="Grigoriev I.V."/>
            <person name="Hibbett D.S."/>
        </authorList>
    </citation>
    <scope>NUCLEOTIDE SEQUENCE [LARGE SCALE GENOMIC DNA]</scope>
    <source>
        <strain evidence="1 2">93-53</strain>
    </source>
</reference>
<organism evidence="1 2">
    <name type="scientific">Laetiporus sulphureus 93-53</name>
    <dbReference type="NCBI Taxonomy" id="1314785"/>
    <lineage>
        <taxon>Eukaryota</taxon>
        <taxon>Fungi</taxon>
        <taxon>Dikarya</taxon>
        <taxon>Basidiomycota</taxon>
        <taxon>Agaricomycotina</taxon>
        <taxon>Agaricomycetes</taxon>
        <taxon>Polyporales</taxon>
        <taxon>Laetiporus</taxon>
    </lineage>
</organism>
<evidence type="ECO:0000313" key="1">
    <source>
        <dbReference type="EMBL" id="KZS99701.1"/>
    </source>
</evidence>
<dbReference type="AlphaFoldDB" id="A0A165AUS0"/>
<protein>
    <submittedName>
        <fullName evidence="1">Uncharacterized protein</fullName>
    </submittedName>
</protein>
<accession>A0A165AUS0</accession>
<name>A0A165AUS0_9APHY</name>
<dbReference type="RefSeq" id="XP_040757442.1">
    <property type="nucleotide sequence ID" value="XM_040913624.1"/>
</dbReference>
<proteinExistence type="predicted"/>